<keyword evidence="2" id="KW-1185">Reference proteome</keyword>
<dbReference type="AlphaFoldDB" id="A0A8J2KDK4"/>
<comment type="caution">
    <text evidence="1">The sequence shown here is derived from an EMBL/GenBank/DDBJ whole genome shotgun (WGS) entry which is preliminary data.</text>
</comment>
<accession>A0A8J2KDK4</accession>
<feature type="non-terminal residue" evidence="1">
    <location>
        <position position="1"/>
    </location>
</feature>
<sequence>LIERQYFYREHRIVFSLTLSSAHTHTIQLIIEDQEGTVALIISAV</sequence>
<protein>
    <submittedName>
        <fullName evidence="1">Uncharacterized protein</fullName>
    </submittedName>
</protein>
<organism evidence="1 2">
    <name type="scientific">Allacma fusca</name>
    <dbReference type="NCBI Taxonomy" id="39272"/>
    <lineage>
        <taxon>Eukaryota</taxon>
        <taxon>Metazoa</taxon>
        <taxon>Ecdysozoa</taxon>
        <taxon>Arthropoda</taxon>
        <taxon>Hexapoda</taxon>
        <taxon>Collembola</taxon>
        <taxon>Symphypleona</taxon>
        <taxon>Sminthuridae</taxon>
        <taxon>Allacma</taxon>
    </lineage>
</organism>
<reference evidence="1" key="1">
    <citation type="submission" date="2021-06" db="EMBL/GenBank/DDBJ databases">
        <authorList>
            <person name="Hodson N. C."/>
            <person name="Mongue J. A."/>
            <person name="Jaron S. K."/>
        </authorList>
    </citation>
    <scope>NUCLEOTIDE SEQUENCE</scope>
</reference>
<proteinExistence type="predicted"/>
<evidence type="ECO:0000313" key="2">
    <source>
        <dbReference type="Proteomes" id="UP000708208"/>
    </source>
</evidence>
<name>A0A8J2KDK4_9HEXA</name>
<dbReference type="EMBL" id="CAJVCH010326138">
    <property type="protein sequence ID" value="CAG7786788.1"/>
    <property type="molecule type" value="Genomic_DNA"/>
</dbReference>
<evidence type="ECO:0000313" key="1">
    <source>
        <dbReference type="EMBL" id="CAG7786788.1"/>
    </source>
</evidence>
<gene>
    <name evidence="1" type="ORF">AFUS01_LOCUS25340</name>
</gene>
<dbReference type="Proteomes" id="UP000708208">
    <property type="component" value="Unassembled WGS sequence"/>
</dbReference>